<reference evidence="3 4" key="1">
    <citation type="submission" date="2019-06" db="EMBL/GenBank/DDBJ databases">
        <title>Sequencing the genomes of 1000 actinobacteria strains.</title>
        <authorList>
            <person name="Klenk H.-P."/>
        </authorList>
    </citation>
    <scope>NUCLEOTIDE SEQUENCE [LARGE SCALE GENOMIC DNA]</scope>
    <source>
        <strain evidence="3 4">DSM 18031</strain>
    </source>
</reference>
<organism evidence="3 4">
    <name type="scientific">Klugiella xanthotipulae</name>
    <dbReference type="NCBI Taxonomy" id="244735"/>
    <lineage>
        <taxon>Bacteria</taxon>
        <taxon>Bacillati</taxon>
        <taxon>Actinomycetota</taxon>
        <taxon>Actinomycetes</taxon>
        <taxon>Micrococcales</taxon>
        <taxon>Microbacteriaceae</taxon>
        <taxon>Klugiella</taxon>
    </lineage>
</organism>
<dbReference type="AlphaFoldDB" id="A0A543HYZ1"/>
<protein>
    <recommendedName>
        <fullName evidence="2">Pyrroline-5-carboxylate reductase catalytic N-terminal domain-containing protein</fullName>
    </recommendedName>
</protein>
<keyword evidence="1" id="KW-0560">Oxidoreductase</keyword>
<dbReference type="OrthoDB" id="1523398at2"/>
<dbReference type="Pfam" id="PF03807">
    <property type="entry name" value="F420_oxidored"/>
    <property type="match status" value="1"/>
</dbReference>
<sequence>MTARTPAHTTIGILGAGRVGTAVARQALAAGYPVLLSASGPAEDIQLIVDVVAPGARAVTAEEAAASADLVVAAIPLHKFRTLPREALAGKIVIDAMNHWGPVDGPLTEYDEDPRSTSEIVQEFLDRSRLVKTLNHIGYHELEEDGRPAGSPARRALAHASDNAEASERVAEFLDALGYDPVSAGPLRAGQAFAPGTPIFAGSFTAPELASALEDARVATEVATEVAALPTAGDTTADRSYTLTA</sequence>
<dbReference type="InterPro" id="IPR036291">
    <property type="entry name" value="NAD(P)-bd_dom_sf"/>
</dbReference>
<feature type="domain" description="Pyrroline-5-carboxylate reductase catalytic N-terminal" evidence="2">
    <location>
        <begin position="10"/>
        <end position="99"/>
    </location>
</feature>
<dbReference type="GO" id="GO:0016491">
    <property type="term" value="F:oxidoreductase activity"/>
    <property type="evidence" value="ECO:0007669"/>
    <property type="project" value="UniProtKB-KW"/>
</dbReference>
<evidence type="ECO:0000259" key="2">
    <source>
        <dbReference type="Pfam" id="PF03807"/>
    </source>
</evidence>
<dbReference type="PANTHER" id="PTHR14239">
    <property type="entry name" value="DUDULIN-RELATED"/>
    <property type="match status" value="1"/>
</dbReference>
<accession>A0A543HYZ1</accession>
<gene>
    <name evidence="3" type="ORF">FB466_1828</name>
</gene>
<name>A0A543HYZ1_9MICO</name>
<dbReference type="EMBL" id="VFPN01000002">
    <property type="protein sequence ID" value="TQM63562.1"/>
    <property type="molecule type" value="Genomic_DNA"/>
</dbReference>
<dbReference type="RefSeq" id="WP_141917707.1">
    <property type="nucleotide sequence ID" value="NZ_BAAAYS010000028.1"/>
</dbReference>
<evidence type="ECO:0000313" key="3">
    <source>
        <dbReference type="EMBL" id="TQM63562.1"/>
    </source>
</evidence>
<dbReference type="Gene3D" id="3.40.50.720">
    <property type="entry name" value="NAD(P)-binding Rossmann-like Domain"/>
    <property type="match status" value="1"/>
</dbReference>
<dbReference type="Proteomes" id="UP000318331">
    <property type="component" value="Unassembled WGS sequence"/>
</dbReference>
<dbReference type="InterPro" id="IPR051267">
    <property type="entry name" value="STEAP_metalloreductase"/>
</dbReference>
<comment type="caution">
    <text evidence="3">The sequence shown here is derived from an EMBL/GenBank/DDBJ whole genome shotgun (WGS) entry which is preliminary data.</text>
</comment>
<evidence type="ECO:0000313" key="4">
    <source>
        <dbReference type="Proteomes" id="UP000318331"/>
    </source>
</evidence>
<evidence type="ECO:0000256" key="1">
    <source>
        <dbReference type="ARBA" id="ARBA00023002"/>
    </source>
</evidence>
<dbReference type="SUPFAM" id="SSF51735">
    <property type="entry name" value="NAD(P)-binding Rossmann-fold domains"/>
    <property type="match status" value="1"/>
</dbReference>
<dbReference type="InterPro" id="IPR028939">
    <property type="entry name" value="P5C_Rdtase_cat_N"/>
</dbReference>
<keyword evidence="4" id="KW-1185">Reference proteome</keyword>
<proteinExistence type="predicted"/>